<evidence type="ECO:0000256" key="6">
    <source>
        <dbReference type="SAM" id="SignalP"/>
    </source>
</evidence>
<keyword evidence="2" id="KW-1003">Cell membrane</keyword>
<gene>
    <name evidence="8" type="ORF">PBY51_003863</name>
</gene>
<proteinExistence type="predicted"/>
<keyword evidence="3 6" id="KW-0732">Signal</keyword>
<dbReference type="InterPro" id="IPR045860">
    <property type="entry name" value="Snake_toxin-like_sf"/>
</dbReference>
<reference evidence="8 9" key="2">
    <citation type="journal article" date="2023" name="Mol. Biol. Evol.">
        <title>Genomics of Secondarily Temperate Adaptation in the Only Non-Antarctic Icefish.</title>
        <authorList>
            <person name="Rivera-Colon A.G."/>
            <person name="Rayamajhi N."/>
            <person name="Minhas B.F."/>
            <person name="Madrigal G."/>
            <person name="Bilyk K.T."/>
            <person name="Yoon V."/>
            <person name="Hune M."/>
            <person name="Gregory S."/>
            <person name="Cheng C.H.C."/>
            <person name="Catchen J.M."/>
        </authorList>
    </citation>
    <scope>NUCLEOTIDE SEQUENCE [LARGE SCALE GENOMIC DNA]</scope>
    <source>
        <strain evidence="8">JMC-PN-2008</strain>
    </source>
</reference>
<evidence type="ECO:0000259" key="7">
    <source>
        <dbReference type="SMART" id="SM00134"/>
    </source>
</evidence>
<evidence type="ECO:0000256" key="5">
    <source>
        <dbReference type="ARBA" id="ARBA00023180"/>
    </source>
</evidence>
<accession>A0AAN8AVW2</accession>
<evidence type="ECO:0000256" key="3">
    <source>
        <dbReference type="ARBA" id="ARBA00022729"/>
    </source>
</evidence>
<comment type="caution">
    <text evidence="8">The sequence shown here is derived from an EMBL/GenBank/DDBJ whole genome shotgun (WGS) entry which is preliminary data.</text>
</comment>
<comment type="subcellular location">
    <subcellularLocation>
        <location evidence="1">Cell membrane</location>
    </subcellularLocation>
</comment>
<evidence type="ECO:0000256" key="2">
    <source>
        <dbReference type="ARBA" id="ARBA00022475"/>
    </source>
</evidence>
<dbReference type="EMBL" id="JAUZQC010000005">
    <property type="protein sequence ID" value="KAK5870959.1"/>
    <property type="molecule type" value="Genomic_DNA"/>
</dbReference>
<reference evidence="8 9" key="1">
    <citation type="journal article" date="2023" name="Genes (Basel)">
        <title>Chromosome-Level Genome Assembly and Circadian Gene Repertoire of the Patagonia Blennie Eleginops maclovinus-The Closest Ancestral Proxy of Antarctic Cryonotothenioids.</title>
        <authorList>
            <person name="Cheng C.C."/>
            <person name="Rivera-Colon A.G."/>
            <person name="Minhas B.F."/>
            <person name="Wilson L."/>
            <person name="Rayamajhi N."/>
            <person name="Vargas-Chacoff L."/>
            <person name="Catchen J.M."/>
        </authorList>
    </citation>
    <scope>NUCLEOTIDE SEQUENCE [LARGE SCALE GENOMIC DNA]</scope>
    <source>
        <strain evidence="8">JMC-PN-2008</strain>
    </source>
</reference>
<dbReference type="Pfam" id="PF00087">
    <property type="entry name" value="Toxin_TOLIP"/>
    <property type="match status" value="1"/>
</dbReference>
<evidence type="ECO:0000256" key="1">
    <source>
        <dbReference type="ARBA" id="ARBA00004236"/>
    </source>
</evidence>
<keyword evidence="9" id="KW-1185">Reference proteome</keyword>
<dbReference type="Proteomes" id="UP001346869">
    <property type="component" value="Unassembled WGS sequence"/>
</dbReference>
<dbReference type="InterPro" id="IPR016054">
    <property type="entry name" value="LY6_UPA_recep-like"/>
</dbReference>
<sequence>MRLCVSLGIICMMLIGAVCGLQCFTCWSANPGSCTHVWDCAENYDRCSTSIVAENLITKECMRSDMCNNVDSVSVRCCAGDLCNGAKHTGVLVPLLLMPIAIITLFI</sequence>
<dbReference type="AlphaFoldDB" id="A0AAN8AVW2"/>
<feature type="signal peptide" evidence="6">
    <location>
        <begin position="1"/>
        <end position="20"/>
    </location>
</feature>
<keyword evidence="5" id="KW-0325">Glycoprotein</keyword>
<feature type="domain" description="UPAR/Ly6" evidence="7">
    <location>
        <begin position="21"/>
        <end position="94"/>
    </location>
</feature>
<dbReference type="SUPFAM" id="SSF57302">
    <property type="entry name" value="Snake toxin-like"/>
    <property type="match status" value="1"/>
</dbReference>
<name>A0AAN8AVW2_ELEMC</name>
<organism evidence="8 9">
    <name type="scientific">Eleginops maclovinus</name>
    <name type="common">Patagonian blennie</name>
    <name type="synonym">Eleginus maclovinus</name>
    <dbReference type="NCBI Taxonomy" id="56733"/>
    <lineage>
        <taxon>Eukaryota</taxon>
        <taxon>Metazoa</taxon>
        <taxon>Chordata</taxon>
        <taxon>Craniata</taxon>
        <taxon>Vertebrata</taxon>
        <taxon>Euteleostomi</taxon>
        <taxon>Actinopterygii</taxon>
        <taxon>Neopterygii</taxon>
        <taxon>Teleostei</taxon>
        <taxon>Neoteleostei</taxon>
        <taxon>Acanthomorphata</taxon>
        <taxon>Eupercaria</taxon>
        <taxon>Perciformes</taxon>
        <taxon>Notothenioidei</taxon>
        <taxon>Eleginopidae</taxon>
        <taxon>Eleginops</taxon>
    </lineage>
</organism>
<evidence type="ECO:0000313" key="8">
    <source>
        <dbReference type="EMBL" id="KAK5870959.1"/>
    </source>
</evidence>
<feature type="chain" id="PRO_5042932443" description="UPAR/Ly6 domain-containing protein" evidence="6">
    <location>
        <begin position="21"/>
        <end position="107"/>
    </location>
</feature>
<dbReference type="InterPro" id="IPR035076">
    <property type="entry name" value="Toxin/TOLIP"/>
</dbReference>
<dbReference type="SMART" id="SM00134">
    <property type="entry name" value="LU"/>
    <property type="match status" value="1"/>
</dbReference>
<dbReference type="GO" id="GO:0005886">
    <property type="term" value="C:plasma membrane"/>
    <property type="evidence" value="ECO:0007669"/>
    <property type="project" value="UniProtKB-SubCell"/>
</dbReference>
<protein>
    <recommendedName>
        <fullName evidence="7">UPAR/Ly6 domain-containing protein</fullName>
    </recommendedName>
</protein>
<evidence type="ECO:0000313" key="9">
    <source>
        <dbReference type="Proteomes" id="UP001346869"/>
    </source>
</evidence>
<evidence type="ECO:0000256" key="4">
    <source>
        <dbReference type="ARBA" id="ARBA00023136"/>
    </source>
</evidence>
<keyword evidence="4" id="KW-0472">Membrane</keyword>
<dbReference type="Gene3D" id="2.10.60.10">
    <property type="entry name" value="CD59"/>
    <property type="match status" value="1"/>
</dbReference>